<dbReference type="CDD" id="cd02340">
    <property type="entry name" value="ZZ_NBR1_like"/>
    <property type="match status" value="1"/>
</dbReference>
<evidence type="ECO:0000313" key="8">
    <source>
        <dbReference type="Proteomes" id="UP000092555"/>
    </source>
</evidence>
<dbReference type="InterPro" id="IPR052260">
    <property type="entry name" value="Autophagy_Rcpt_SigReg"/>
</dbReference>
<dbReference type="GO" id="GO:0008270">
    <property type="term" value="F:zinc ion binding"/>
    <property type="evidence" value="ECO:0007669"/>
    <property type="project" value="UniProtKB-KW"/>
</dbReference>
<sequence>MSTNIVSILVLYVGGPNATQEEFNSLISREKIFTLKSKQKLADFVLKGTILEKVSLDTLIFKRRSKKHRAYVSLESESDFKEFLRSSKVKHHIKLTLRRKSESSVNSERAVSVHSIGTETVEQVRKLVNDFQKSEIYDILKSFSKLYTESMSFDGVLPSEINCAMAPGMKGEATSEEAHRVEIDHNIAGVVHQGVICDRCHPEDSNKYIKGLRYKCMICDNFDLCLKCYKLHERLGLHSSQHSMIAIEDSQVFKQYLHSLGLSFQCRNPFTVNKLIRPARVADETPEDIKRKSELPTVVSEQAERYTKLAALVDGTDETKFEKLKLYIGKAQEAEKKAENSAKQEFDKKTKEIHQIEVETESETDATEECELEEEFKNTSPASTVPLLIEVAVVPKGKFLCQILVINKSGETINCHDMNLNVVNCFDMVVATVPIEKKQGIAPNRTSKFNVSVSNTHFKYPFKIVFSSAKLAGECQLSLKNMSGMVALIPTQRDDSITQPVNVGDVSLEDLKMEEVACHVSCSSTPSLATASVHSILLPSLPREVPLASFVEDESSGTNQDMSVSEDGLDENEGSDDYDLISVTDAEDMDSDYEILAGGDLAE</sequence>
<dbReference type="RefSeq" id="XP_018713970.1">
    <property type="nucleotide sequence ID" value="XM_018859454.1"/>
</dbReference>
<evidence type="ECO:0000256" key="4">
    <source>
        <dbReference type="PROSITE-ProRule" id="PRU00228"/>
    </source>
</evidence>
<keyword evidence="8" id="KW-1185">Reference proteome</keyword>
<dbReference type="Pfam" id="PF00569">
    <property type="entry name" value="ZZ"/>
    <property type="match status" value="1"/>
</dbReference>
<accession>A0A1A0HH34</accession>
<comment type="caution">
    <text evidence="7">The sequence shown here is derived from an EMBL/GenBank/DDBJ whole genome shotgun (WGS) entry which is preliminary data.</text>
</comment>
<keyword evidence="3" id="KW-0862">Zinc</keyword>
<dbReference type="SUPFAM" id="SSF57850">
    <property type="entry name" value="RING/U-box"/>
    <property type="match status" value="1"/>
</dbReference>
<evidence type="ECO:0000313" key="7">
    <source>
        <dbReference type="EMBL" id="OBA23489.1"/>
    </source>
</evidence>
<dbReference type="AlphaFoldDB" id="A0A1A0HH34"/>
<reference evidence="7 8" key="1">
    <citation type="submission" date="2016-05" db="EMBL/GenBank/DDBJ databases">
        <title>Comparative genomics of biotechnologically important yeasts.</title>
        <authorList>
            <consortium name="DOE Joint Genome Institute"/>
            <person name="Riley R."/>
            <person name="Haridas S."/>
            <person name="Wolfe K.H."/>
            <person name="Lopes M.R."/>
            <person name="Hittinger C.T."/>
            <person name="Goker M."/>
            <person name="Salamov A."/>
            <person name="Wisecaver J."/>
            <person name="Long T.M."/>
            <person name="Aerts A.L."/>
            <person name="Barry K."/>
            <person name="Choi C."/>
            <person name="Clum A."/>
            <person name="Coughlan A.Y."/>
            <person name="Deshpande S."/>
            <person name="Douglass A.P."/>
            <person name="Hanson S.J."/>
            <person name="Klenk H.-P."/>
            <person name="LaButti K."/>
            <person name="Lapidus A."/>
            <person name="Lindquist E."/>
            <person name="Lipzen A."/>
            <person name="Meier-kolthoff J.P."/>
            <person name="Ohm R.A."/>
            <person name="Otillar R.P."/>
            <person name="Pangilinan J."/>
            <person name="Peng Y."/>
            <person name="Rokas A."/>
            <person name="Rosa C.A."/>
            <person name="Scheuner C."/>
            <person name="Sibirny A.A."/>
            <person name="Slot J.C."/>
            <person name="Stielow J.B."/>
            <person name="Sun H."/>
            <person name="Kurtzman C.P."/>
            <person name="Blackwell M."/>
            <person name="Grigoriev I.V."/>
            <person name="Jeffries T.W."/>
        </authorList>
    </citation>
    <scope>NUCLEOTIDE SEQUENCE [LARGE SCALE GENOMIC DNA]</scope>
    <source>
        <strain evidence="7 8">NRRL YB-4993</strain>
    </source>
</reference>
<dbReference type="GeneID" id="30032429"/>
<keyword evidence="1" id="KW-0479">Metal-binding</keyword>
<proteinExistence type="predicted"/>
<dbReference type="PANTHER" id="PTHR15090">
    <property type="entry name" value="SEQUESTOSOME 1-RELATED"/>
    <property type="match status" value="1"/>
</dbReference>
<dbReference type="EMBL" id="LXTC01000001">
    <property type="protein sequence ID" value="OBA23489.1"/>
    <property type="molecule type" value="Genomic_DNA"/>
</dbReference>
<dbReference type="Gene3D" id="3.30.60.90">
    <property type="match status" value="1"/>
</dbReference>
<dbReference type="Proteomes" id="UP000092555">
    <property type="component" value="Unassembled WGS sequence"/>
</dbReference>
<organism evidence="7 8">
    <name type="scientific">Metschnikowia bicuspidata var. bicuspidata NRRL YB-4993</name>
    <dbReference type="NCBI Taxonomy" id="869754"/>
    <lineage>
        <taxon>Eukaryota</taxon>
        <taxon>Fungi</taxon>
        <taxon>Dikarya</taxon>
        <taxon>Ascomycota</taxon>
        <taxon>Saccharomycotina</taxon>
        <taxon>Pichiomycetes</taxon>
        <taxon>Metschnikowiaceae</taxon>
        <taxon>Metschnikowia</taxon>
    </lineage>
</organism>
<dbReference type="InterPro" id="IPR043145">
    <property type="entry name" value="Znf_ZZ_sf"/>
</dbReference>
<dbReference type="InterPro" id="IPR000433">
    <property type="entry name" value="Znf_ZZ"/>
</dbReference>
<dbReference type="SMART" id="SM00291">
    <property type="entry name" value="ZnF_ZZ"/>
    <property type="match status" value="1"/>
</dbReference>
<feature type="compositionally biased region" description="Acidic residues" evidence="5">
    <location>
        <begin position="567"/>
        <end position="581"/>
    </location>
</feature>
<gene>
    <name evidence="7" type="ORF">METBIDRAFT_9748</name>
</gene>
<evidence type="ECO:0000256" key="3">
    <source>
        <dbReference type="ARBA" id="ARBA00022833"/>
    </source>
</evidence>
<dbReference type="PROSITE" id="PS50135">
    <property type="entry name" value="ZF_ZZ_2"/>
    <property type="match status" value="1"/>
</dbReference>
<evidence type="ECO:0000256" key="1">
    <source>
        <dbReference type="ARBA" id="ARBA00022723"/>
    </source>
</evidence>
<protein>
    <recommendedName>
        <fullName evidence="6">ZZ-type domain-containing protein</fullName>
    </recommendedName>
</protein>
<evidence type="ECO:0000256" key="5">
    <source>
        <dbReference type="SAM" id="MobiDB-lite"/>
    </source>
</evidence>
<evidence type="ECO:0000259" key="6">
    <source>
        <dbReference type="PROSITE" id="PS50135"/>
    </source>
</evidence>
<feature type="domain" description="ZZ-type" evidence="6">
    <location>
        <begin position="192"/>
        <end position="252"/>
    </location>
</feature>
<dbReference type="OrthoDB" id="661148at2759"/>
<name>A0A1A0HH34_9ASCO</name>
<feature type="region of interest" description="Disordered" evidence="5">
    <location>
        <begin position="551"/>
        <end position="581"/>
    </location>
</feature>
<keyword evidence="2 4" id="KW-0863">Zinc-finger</keyword>
<evidence type="ECO:0000256" key="2">
    <source>
        <dbReference type="ARBA" id="ARBA00022771"/>
    </source>
</evidence>